<dbReference type="NCBIfam" id="TIGR03838">
    <property type="entry name" value="queuosine_YadB"/>
    <property type="match status" value="1"/>
</dbReference>
<evidence type="ECO:0000256" key="3">
    <source>
        <dbReference type="ARBA" id="ARBA00022741"/>
    </source>
</evidence>
<dbReference type="InterPro" id="IPR049940">
    <property type="entry name" value="GluQ/Sye"/>
</dbReference>
<keyword evidence="3 7" id="KW-0547">Nucleotide-binding</keyword>
<feature type="short sequence motif" description="'KMSKS' region" evidence="7">
    <location>
        <begin position="234"/>
        <end position="238"/>
    </location>
</feature>
<feature type="binding site" evidence="7">
    <location>
        <position position="48"/>
    </location>
    <ligand>
        <name>L-glutamate</name>
        <dbReference type="ChEBI" id="CHEBI:29985"/>
    </ligand>
</feature>
<comment type="caution">
    <text evidence="10">The sequence shown here is derived from an EMBL/GenBank/DDBJ whole genome shotgun (WGS) entry which is preliminary data.</text>
</comment>
<dbReference type="InterPro" id="IPR000924">
    <property type="entry name" value="Glu/Gln-tRNA-synth"/>
</dbReference>
<evidence type="ECO:0000256" key="4">
    <source>
        <dbReference type="ARBA" id="ARBA00022833"/>
    </source>
</evidence>
<evidence type="ECO:0000256" key="2">
    <source>
        <dbReference type="ARBA" id="ARBA00022723"/>
    </source>
</evidence>
<feature type="binding site" evidence="7">
    <location>
        <position position="118"/>
    </location>
    <ligand>
        <name>Zn(2+)</name>
        <dbReference type="ChEBI" id="CHEBI:29105"/>
    </ligand>
</feature>
<dbReference type="InterPro" id="IPR020058">
    <property type="entry name" value="Glu/Gln-tRNA-synth_Ib_cat-dom"/>
</dbReference>
<dbReference type="InterPro" id="IPR014729">
    <property type="entry name" value="Rossmann-like_a/b/a_fold"/>
</dbReference>
<dbReference type="SUPFAM" id="SSF52374">
    <property type="entry name" value="Nucleotidylyl transferase"/>
    <property type="match status" value="1"/>
</dbReference>
<evidence type="ECO:0000256" key="8">
    <source>
        <dbReference type="RuleBase" id="RU363037"/>
    </source>
</evidence>
<dbReference type="HAMAP" id="MF_01428">
    <property type="entry name" value="Glu_Q_tRNA_synth"/>
    <property type="match status" value="1"/>
</dbReference>
<dbReference type="PANTHER" id="PTHR43311:SF1">
    <property type="entry name" value="GLUTAMYL-Q TRNA(ASP) SYNTHETASE"/>
    <property type="match status" value="1"/>
</dbReference>
<keyword evidence="2 7" id="KW-0479">Metal-binding</keyword>
<evidence type="ECO:0000313" key="11">
    <source>
        <dbReference type="Proteomes" id="UP001589813"/>
    </source>
</evidence>
<dbReference type="RefSeq" id="WP_377243818.1">
    <property type="nucleotide sequence ID" value="NZ_JBHLXP010000003.1"/>
</dbReference>
<dbReference type="InterPro" id="IPR022380">
    <property type="entry name" value="Glu-Q_tRNA(Asp)_Synthase"/>
</dbReference>
<dbReference type="PANTHER" id="PTHR43311">
    <property type="entry name" value="GLUTAMATE--TRNA LIGASE"/>
    <property type="match status" value="1"/>
</dbReference>
<evidence type="ECO:0000256" key="5">
    <source>
        <dbReference type="ARBA" id="ARBA00022840"/>
    </source>
</evidence>
<feature type="binding site" evidence="7">
    <location>
        <position position="237"/>
    </location>
    <ligand>
        <name>ATP</name>
        <dbReference type="ChEBI" id="CHEBI:30616"/>
    </ligand>
</feature>
<dbReference type="NCBIfam" id="NF004314">
    <property type="entry name" value="PRK05710.1-3"/>
    <property type="match status" value="1"/>
</dbReference>
<keyword evidence="1 7" id="KW-0436">Ligase</keyword>
<keyword evidence="4 7" id="KW-0862">Zinc</keyword>
<reference evidence="10 11" key="1">
    <citation type="submission" date="2024-09" db="EMBL/GenBank/DDBJ databases">
        <authorList>
            <person name="Sun Q."/>
            <person name="Mori K."/>
        </authorList>
    </citation>
    <scope>NUCLEOTIDE SEQUENCE [LARGE SCALE GENOMIC DNA]</scope>
    <source>
        <strain evidence="10 11">KCTC 23315</strain>
    </source>
</reference>
<evidence type="ECO:0000313" key="10">
    <source>
        <dbReference type="EMBL" id="MFC0048910.1"/>
    </source>
</evidence>
<comment type="similarity">
    <text evidence="7">Belongs to the class-I aminoacyl-tRNA synthetase family. GluQ subfamily.</text>
</comment>
<feature type="binding site" evidence="7">
    <location>
        <position position="122"/>
    </location>
    <ligand>
        <name>Zn(2+)</name>
        <dbReference type="ChEBI" id="CHEBI:29105"/>
    </ligand>
</feature>
<evidence type="ECO:0000256" key="6">
    <source>
        <dbReference type="ARBA" id="ARBA00023146"/>
    </source>
</evidence>
<proteinExistence type="inferred from homology"/>
<comment type="cofactor">
    <cofactor evidence="7">
        <name>Zn(2+)</name>
        <dbReference type="ChEBI" id="CHEBI:29105"/>
    </cofactor>
    <text evidence="7">Binds 1 zinc ion per subunit.</text>
</comment>
<keyword evidence="11" id="KW-1185">Reference proteome</keyword>
<feature type="binding site" evidence="7">
    <location>
        <position position="178"/>
    </location>
    <ligand>
        <name>L-glutamate</name>
        <dbReference type="ChEBI" id="CHEBI:29985"/>
    </ligand>
</feature>
<evidence type="ECO:0000256" key="7">
    <source>
        <dbReference type="HAMAP-Rule" id="MF_01428"/>
    </source>
</evidence>
<organism evidence="10 11">
    <name type="scientific">Rheinheimera tilapiae</name>
    <dbReference type="NCBI Taxonomy" id="875043"/>
    <lineage>
        <taxon>Bacteria</taxon>
        <taxon>Pseudomonadati</taxon>
        <taxon>Pseudomonadota</taxon>
        <taxon>Gammaproteobacteria</taxon>
        <taxon>Chromatiales</taxon>
        <taxon>Chromatiaceae</taxon>
        <taxon>Rheinheimera</taxon>
    </lineage>
</organism>
<evidence type="ECO:0000256" key="1">
    <source>
        <dbReference type="ARBA" id="ARBA00022598"/>
    </source>
</evidence>
<feature type="binding site" evidence="7">
    <location>
        <position position="106"/>
    </location>
    <ligand>
        <name>Zn(2+)</name>
        <dbReference type="ChEBI" id="CHEBI:29105"/>
    </ligand>
</feature>
<protein>
    <recommendedName>
        <fullName evidence="7">Glutamyl-Q tRNA(Asp) synthetase</fullName>
        <shortName evidence="7">Glu-Q-RSs</shortName>
        <ecNumber evidence="7">6.1.1.-</ecNumber>
    </recommendedName>
</protein>
<dbReference type="EMBL" id="JBHLXP010000003">
    <property type="protein sequence ID" value="MFC0048910.1"/>
    <property type="molecule type" value="Genomic_DNA"/>
</dbReference>
<name>A0ABV6BHF0_9GAMM</name>
<feature type="binding site" evidence="7">
    <location>
        <begin position="12"/>
        <end position="16"/>
    </location>
    <ligand>
        <name>L-glutamate</name>
        <dbReference type="ChEBI" id="CHEBI:29985"/>
    </ligand>
</feature>
<evidence type="ECO:0000259" key="9">
    <source>
        <dbReference type="Pfam" id="PF00749"/>
    </source>
</evidence>
<dbReference type="Pfam" id="PF00749">
    <property type="entry name" value="tRNA-synt_1c"/>
    <property type="match status" value="1"/>
</dbReference>
<comment type="function">
    <text evidence="7">Catalyzes the tRNA-independent activation of glutamate in presence of ATP and the subsequent transfer of glutamate onto a tRNA(Asp). Glutamate is transferred on the 2-amino-5-(4,5-dihydroxy-2-cyclopenten-1-yl) moiety of the queuosine in the wobble position of the QUC anticodon.</text>
</comment>
<accession>A0ABV6BHF0</accession>
<dbReference type="Proteomes" id="UP001589813">
    <property type="component" value="Unassembled WGS sequence"/>
</dbReference>
<keyword evidence="8" id="KW-0648">Protein biosynthesis</keyword>
<sequence length="301" mass="33416">MMTAEFSCIRGRFAPSPSGPLHFGSLVAAVGSYLHAKSKGGQWLVRIEDIDTPRTVPNADSEILRTLEQFGLHWDDSIVWQSQRLDIYQHYFDQFQQKHQLYGCQCNRARIAGLGGIYDGHCRTLQLSSGQDGPLAWRLQAVDVATEFTDLLTGSQQIPSALAAEDYIIKRRDGLFAYQWVVVIDDIEQRISEVIRGADLLQMTPRQQALCRAFGAPVPAYGHLPLAVTAPGQKLSKQNHATDIRRFAPAQSLTAALQFLGQPVPPDATRLGVAELLQFALAHWQNALVPQQGEIQIQSFN</sequence>
<gene>
    <name evidence="10" type="primary">gluQRS</name>
    <name evidence="7" type="synonym">gluQ</name>
    <name evidence="10" type="ORF">ACFFJP_11505</name>
</gene>
<feature type="domain" description="Glutamyl/glutaminyl-tRNA synthetase class Ib catalytic" evidence="9">
    <location>
        <begin position="9"/>
        <end position="241"/>
    </location>
</feature>
<keyword evidence="5 7" id="KW-0067">ATP-binding</keyword>
<feature type="binding site" evidence="7">
    <location>
        <position position="196"/>
    </location>
    <ligand>
        <name>L-glutamate</name>
        <dbReference type="ChEBI" id="CHEBI:29985"/>
    </ligand>
</feature>
<feature type="short sequence motif" description="'HIGH' region" evidence="7">
    <location>
        <begin position="15"/>
        <end position="25"/>
    </location>
</feature>
<feature type="binding site" evidence="7">
    <location>
        <position position="104"/>
    </location>
    <ligand>
        <name>Zn(2+)</name>
        <dbReference type="ChEBI" id="CHEBI:29105"/>
    </ligand>
</feature>
<dbReference type="EC" id="6.1.1.-" evidence="7"/>
<dbReference type="GO" id="GO:0016874">
    <property type="term" value="F:ligase activity"/>
    <property type="evidence" value="ECO:0007669"/>
    <property type="project" value="UniProtKB-KW"/>
</dbReference>
<keyword evidence="6 7" id="KW-0030">Aminoacyl-tRNA synthetase</keyword>
<dbReference type="Gene3D" id="3.40.50.620">
    <property type="entry name" value="HUPs"/>
    <property type="match status" value="1"/>
</dbReference>
<dbReference type="PRINTS" id="PR00987">
    <property type="entry name" value="TRNASYNTHGLU"/>
</dbReference>